<dbReference type="AlphaFoldDB" id="A0A7M7M1D8"/>
<reference evidence="3" key="2">
    <citation type="submission" date="2025-04" db="UniProtKB">
        <authorList>
            <consortium name="RefSeq"/>
        </authorList>
    </citation>
    <scope>IDENTIFICATION</scope>
    <source>
        <strain evidence="3">DH4</strain>
        <tissue evidence="3">Whole body</tissue>
    </source>
</reference>
<sequence length="107" mass="12601">MIIKNKQIRISKDKVVTEMNLQNDIRNHSSFSKMSLVFIQLVDRVFIKQFLLKQKFRYLWVPPTDSYGPVGGSQCNDDTHRTLQDVKGIRERYDDFAVYDDDDIVQS</sequence>
<dbReference type="EnsemblMetazoa" id="XM_016917029">
    <property type="protein sequence ID" value="XP_016772518"/>
    <property type="gene ID" value="LOC107965687"/>
</dbReference>
<keyword evidence="2" id="KW-1185">Reference proteome</keyword>
<evidence type="ECO:0000313" key="3">
    <source>
        <dbReference type="RefSeq" id="XP_016772518.1"/>
    </source>
</evidence>
<dbReference type="RefSeq" id="XP_016772518.1">
    <property type="nucleotide sequence ID" value="XM_016917029.2"/>
</dbReference>
<protein>
    <submittedName>
        <fullName evidence="3">Uncharacterized protein LOC107965687 isoform X1</fullName>
    </submittedName>
</protein>
<dbReference type="GeneID" id="107965687"/>
<accession>A0A7M7M1D8</accession>
<reference evidence="1" key="1">
    <citation type="submission" date="2021-01" db="UniProtKB">
        <authorList>
            <consortium name="EnsemblMetazoa"/>
        </authorList>
    </citation>
    <scope>IDENTIFICATION</scope>
    <source>
        <strain evidence="1">DH4</strain>
    </source>
</reference>
<dbReference type="KEGG" id="ame:107965687"/>
<dbReference type="Proteomes" id="UP000005203">
    <property type="component" value="Linkage group LG16"/>
</dbReference>
<evidence type="ECO:0000313" key="1">
    <source>
        <dbReference type="EnsemblMetazoa" id="XP_016772518"/>
    </source>
</evidence>
<proteinExistence type="predicted"/>
<accession>A0A8B7KR69</accession>
<name>A0A7M7M1D8_APIME</name>
<gene>
    <name evidence="1" type="primary">107965687</name>
    <name evidence="3" type="synonym">LOC107965687</name>
</gene>
<dbReference type="OrthoDB" id="10408195at2759"/>
<evidence type="ECO:0000313" key="2">
    <source>
        <dbReference type="Proteomes" id="UP000005203"/>
    </source>
</evidence>
<organism evidence="1">
    <name type="scientific">Apis mellifera</name>
    <name type="common">Honeybee</name>
    <dbReference type="NCBI Taxonomy" id="7460"/>
    <lineage>
        <taxon>Eukaryota</taxon>
        <taxon>Metazoa</taxon>
        <taxon>Ecdysozoa</taxon>
        <taxon>Arthropoda</taxon>
        <taxon>Hexapoda</taxon>
        <taxon>Insecta</taxon>
        <taxon>Pterygota</taxon>
        <taxon>Neoptera</taxon>
        <taxon>Endopterygota</taxon>
        <taxon>Hymenoptera</taxon>
        <taxon>Apocrita</taxon>
        <taxon>Aculeata</taxon>
        <taxon>Apoidea</taxon>
        <taxon>Anthophila</taxon>
        <taxon>Apidae</taxon>
        <taxon>Apis</taxon>
    </lineage>
</organism>